<comment type="caution">
    <text evidence="2">The sequence shown here is derived from an EMBL/GenBank/DDBJ whole genome shotgun (WGS) entry which is preliminary data.</text>
</comment>
<gene>
    <name evidence="2" type="ORF">GALL_285350</name>
</gene>
<protein>
    <recommendedName>
        <fullName evidence="1">Antitoxin Xre/MbcA/ParS-like toxin-binding domain-containing protein</fullName>
    </recommendedName>
</protein>
<dbReference type="EMBL" id="MLJW01000325">
    <property type="protein sequence ID" value="OIQ89559.1"/>
    <property type="molecule type" value="Genomic_DNA"/>
</dbReference>
<dbReference type="InterPro" id="IPR024467">
    <property type="entry name" value="Xre/MbcA/ParS-like_toxin-bd"/>
</dbReference>
<name>A0A1J5RC10_9ZZZZ</name>
<sequence length="97" mass="11102">MSYPRCLGSCSVDETDEFNFKRVLKATPEMDNNLVINPNQDYKKLLELGLRKLGGQKAFYDWMSKAKVALDGKRPIDVICYNEGYSNVMDLLGKFNQ</sequence>
<dbReference type="AlphaFoldDB" id="A0A1J5RC10"/>
<reference evidence="2" key="1">
    <citation type="submission" date="2016-10" db="EMBL/GenBank/DDBJ databases">
        <title>Sequence of Gallionella enrichment culture.</title>
        <authorList>
            <person name="Poehlein A."/>
            <person name="Muehling M."/>
            <person name="Daniel R."/>
        </authorList>
    </citation>
    <scope>NUCLEOTIDE SEQUENCE</scope>
</reference>
<evidence type="ECO:0000259" key="1">
    <source>
        <dbReference type="Pfam" id="PF09722"/>
    </source>
</evidence>
<proteinExistence type="predicted"/>
<organism evidence="2">
    <name type="scientific">mine drainage metagenome</name>
    <dbReference type="NCBI Taxonomy" id="410659"/>
    <lineage>
        <taxon>unclassified sequences</taxon>
        <taxon>metagenomes</taxon>
        <taxon>ecological metagenomes</taxon>
    </lineage>
</organism>
<dbReference type="Pfam" id="PF09722">
    <property type="entry name" value="Xre_MbcA_ParS_C"/>
    <property type="match status" value="1"/>
</dbReference>
<accession>A0A1J5RC10</accession>
<feature type="domain" description="Antitoxin Xre/MbcA/ParS-like toxin-binding" evidence="1">
    <location>
        <begin position="54"/>
        <end position="94"/>
    </location>
</feature>
<evidence type="ECO:0000313" key="2">
    <source>
        <dbReference type="EMBL" id="OIQ89559.1"/>
    </source>
</evidence>